<dbReference type="RefSeq" id="WP_064398272.1">
    <property type="nucleotide sequence ID" value="NZ_LQIR01000034.1"/>
</dbReference>
<evidence type="ECO:0008006" key="3">
    <source>
        <dbReference type="Google" id="ProtNLM"/>
    </source>
</evidence>
<dbReference type="Gene3D" id="3.50.50.60">
    <property type="entry name" value="FAD/NAD(P)-binding domain"/>
    <property type="match status" value="1"/>
</dbReference>
<evidence type="ECO:0000313" key="1">
    <source>
        <dbReference type="EMBL" id="KUI12243.1"/>
    </source>
</evidence>
<protein>
    <recommendedName>
        <fullName evidence="3">FAD-dependent oxidoreductase 2 FAD binding domain-containing protein</fullName>
    </recommendedName>
</protein>
<proteinExistence type="predicted"/>
<accession>A0A101A3B6</accession>
<organism evidence="1 2">
    <name type="scientific">Mycobacterium lehmannii</name>
    <dbReference type="NCBI Taxonomy" id="2048550"/>
    <lineage>
        <taxon>Bacteria</taxon>
        <taxon>Bacillati</taxon>
        <taxon>Actinomycetota</taxon>
        <taxon>Actinomycetes</taxon>
        <taxon>Mycobacteriales</taxon>
        <taxon>Mycobacteriaceae</taxon>
        <taxon>Mycobacterium</taxon>
    </lineage>
</organism>
<name>A0A101A3B6_9MYCO</name>
<evidence type="ECO:0000313" key="2">
    <source>
        <dbReference type="Proteomes" id="UP000053707"/>
    </source>
</evidence>
<dbReference type="AlphaFoldDB" id="A0A101A3B6"/>
<dbReference type="Proteomes" id="UP000053707">
    <property type="component" value="Unassembled WGS sequence"/>
</dbReference>
<dbReference type="SUPFAM" id="SSF51905">
    <property type="entry name" value="FAD/NAD(P)-binding domain"/>
    <property type="match status" value="1"/>
</dbReference>
<dbReference type="InterPro" id="IPR036188">
    <property type="entry name" value="FAD/NAD-bd_sf"/>
</dbReference>
<reference evidence="1 2" key="1">
    <citation type="submission" date="2016-01" db="EMBL/GenBank/DDBJ databases">
        <authorList>
            <consortium name="TB Trials Study Group"/>
            <person name="Sutton G."/>
            <person name="Brinkac L."/>
            <person name="Sanka R."/>
            <person name="Adams M."/>
            <person name="Lau E.L."/>
            <person name="Macaden R."/>
            <person name="Grewal H.M.S."/>
        </authorList>
    </citation>
    <scope>NUCLEOTIDE SEQUENCE [LARGE SCALE GENOMIC DNA]</scope>
    <source>
        <strain evidence="1 2">IS-1744</strain>
    </source>
</reference>
<comment type="caution">
    <text evidence="1">The sequence shown here is derived from an EMBL/GenBank/DDBJ whole genome shotgun (WGS) entry which is preliminary data.</text>
</comment>
<dbReference type="EMBL" id="LQIR01000034">
    <property type="protein sequence ID" value="KUI12243.1"/>
    <property type="molecule type" value="Genomic_DNA"/>
</dbReference>
<keyword evidence="2" id="KW-1185">Reference proteome</keyword>
<sequence>MQWDDEVDVVCAGAGAAGLAHAIALDELGGEVFIADWGVAEHNWLGTNATDECTRHFFAEMTSDLGPLHGQSHDVGVPIRAVPSHVPADSGRTVAPFVGARLREWAAQCLATPFGYLSTRLPDWSATTVQASDGQILEVLEIGALSADSGELAGSILDLLTTGVADRDIEVHSDHALQRLVFEEGLAVGAVFATPDGPMAVRARHGVTVTSGAVQLPEIDPRSVSGDILRVCLVGQRASRFGRVEVLTSEPPAVSGVACHARGRRLPANLRETYRHSGSWRCGKVHGYPSLGE</sequence>
<gene>
    <name evidence="1" type="ORF">AU192_19365</name>
</gene>